<dbReference type="AlphaFoldDB" id="D7E6S6"/>
<evidence type="ECO:0000256" key="10">
    <source>
        <dbReference type="ARBA" id="ARBA00023136"/>
    </source>
</evidence>
<keyword evidence="9" id="KW-0902">Two-component regulatory system</keyword>
<evidence type="ECO:0000256" key="6">
    <source>
        <dbReference type="ARBA" id="ARBA00022741"/>
    </source>
</evidence>
<dbReference type="Gene3D" id="3.30.565.10">
    <property type="entry name" value="Histidine kinase-like ATPase, C-terminal domain"/>
    <property type="match status" value="1"/>
</dbReference>
<dbReference type="InterPro" id="IPR000014">
    <property type="entry name" value="PAS"/>
</dbReference>
<dbReference type="SMART" id="SM00387">
    <property type="entry name" value="HATPase_c"/>
    <property type="match status" value="1"/>
</dbReference>
<evidence type="ECO:0000256" key="2">
    <source>
        <dbReference type="ARBA" id="ARBA00004370"/>
    </source>
</evidence>
<keyword evidence="5" id="KW-0808">Transferase</keyword>
<keyword evidence="6" id="KW-0547">Nucleotide-binding</keyword>
<dbReference type="Gene3D" id="3.30.450.20">
    <property type="entry name" value="PAS domain"/>
    <property type="match status" value="3"/>
</dbReference>
<keyword evidence="8" id="KW-0067">ATP-binding</keyword>
<dbReference type="InterPro" id="IPR036890">
    <property type="entry name" value="HATPase_C_sf"/>
</dbReference>
<dbReference type="SMART" id="SM00065">
    <property type="entry name" value="GAF"/>
    <property type="match status" value="1"/>
</dbReference>
<keyword evidence="4" id="KW-0597">Phosphoprotein</keyword>
<dbReference type="GO" id="GO:0005524">
    <property type="term" value="F:ATP binding"/>
    <property type="evidence" value="ECO:0007669"/>
    <property type="project" value="UniProtKB-KW"/>
</dbReference>
<dbReference type="NCBIfam" id="TIGR00229">
    <property type="entry name" value="sensory_box"/>
    <property type="match status" value="3"/>
</dbReference>
<dbReference type="PROSITE" id="PS50112">
    <property type="entry name" value="PAS"/>
    <property type="match status" value="3"/>
</dbReference>
<feature type="domain" description="PAS" evidence="13">
    <location>
        <begin position="479"/>
        <end position="533"/>
    </location>
</feature>
<evidence type="ECO:0000256" key="11">
    <source>
        <dbReference type="ARBA" id="ARBA00023306"/>
    </source>
</evidence>
<evidence type="ECO:0000259" key="12">
    <source>
        <dbReference type="PROSITE" id="PS50109"/>
    </source>
</evidence>
<evidence type="ECO:0000256" key="3">
    <source>
        <dbReference type="ARBA" id="ARBA00012438"/>
    </source>
</evidence>
<name>D7E6S6_METEZ</name>
<keyword evidence="11" id="KW-0131">Cell cycle</keyword>
<dbReference type="PROSITE" id="PS50113">
    <property type="entry name" value="PAC"/>
    <property type="match status" value="3"/>
</dbReference>
<dbReference type="FunFam" id="3.30.565.10:FF:000010">
    <property type="entry name" value="Sensor histidine kinase RcsC"/>
    <property type="match status" value="1"/>
</dbReference>
<dbReference type="SMART" id="SM00388">
    <property type="entry name" value="HisKA"/>
    <property type="match status" value="1"/>
</dbReference>
<evidence type="ECO:0000256" key="7">
    <source>
        <dbReference type="ARBA" id="ARBA00022777"/>
    </source>
</evidence>
<comment type="subcellular location">
    <subcellularLocation>
        <location evidence="2">Membrane</location>
    </subcellularLocation>
</comment>
<dbReference type="EMBL" id="CP002069">
    <property type="protein sequence ID" value="ADI73298.1"/>
    <property type="molecule type" value="Genomic_DNA"/>
</dbReference>
<dbReference type="SMART" id="SM00091">
    <property type="entry name" value="PAS"/>
    <property type="match status" value="3"/>
</dbReference>
<dbReference type="FunFam" id="1.10.287.130:FF:000038">
    <property type="entry name" value="Sensory transduction histidine kinase"/>
    <property type="match status" value="1"/>
</dbReference>
<dbReference type="KEGG" id="mev:Metev_0376"/>
<evidence type="ECO:0000256" key="5">
    <source>
        <dbReference type="ARBA" id="ARBA00022679"/>
    </source>
</evidence>
<keyword evidence="10" id="KW-0472">Membrane</keyword>
<dbReference type="CDD" id="cd16922">
    <property type="entry name" value="HATPase_EvgS-ArcB-TorS-like"/>
    <property type="match status" value="1"/>
</dbReference>
<evidence type="ECO:0000313" key="16">
    <source>
        <dbReference type="Proteomes" id="UP000000391"/>
    </source>
</evidence>
<dbReference type="InterPro" id="IPR035965">
    <property type="entry name" value="PAS-like_dom_sf"/>
</dbReference>
<dbReference type="CDD" id="cd00082">
    <property type="entry name" value="HisKA"/>
    <property type="match status" value="1"/>
</dbReference>
<dbReference type="EC" id="2.7.13.3" evidence="3"/>
<feature type="domain" description="PAC" evidence="14">
    <location>
        <begin position="426"/>
        <end position="478"/>
    </location>
</feature>
<keyword evidence="7 15" id="KW-0418">Kinase</keyword>
<organism evidence="15 16">
    <name type="scientific">Methanohalobium evestigatum (strain ATCC BAA-1072 / DSM 3721 / NBRC 107634 / OCM 161 / Z-7303)</name>
    <dbReference type="NCBI Taxonomy" id="644295"/>
    <lineage>
        <taxon>Archaea</taxon>
        <taxon>Methanobacteriati</taxon>
        <taxon>Methanobacteriota</taxon>
        <taxon>Stenosarchaea group</taxon>
        <taxon>Methanomicrobia</taxon>
        <taxon>Methanosarcinales</taxon>
        <taxon>Methanosarcinaceae</taxon>
        <taxon>Methanohalobium</taxon>
    </lineage>
</organism>
<reference evidence="15 16" key="1">
    <citation type="submission" date="2010-06" db="EMBL/GenBank/DDBJ databases">
        <title>Complete sequence chromosome of Methanohalobium evestigatum Z-7303.</title>
        <authorList>
            <consortium name="US DOE Joint Genome Institute"/>
            <person name="Lucas S."/>
            <person name="Copeland A."/>
            <person name="Lapidus A."/>
            <person name="Cheng J.-F."/>
            <person name="Bruce D."/>
            <person name="Goodwin L."/>
            <person name="Pitluck S."/>
            <person name="Saunders E."/>
            <person name="Detter J.C."/>
            <person name="Han C."/>
            <person name="Tapia R."/>
            <person name="Land M."/>
            <person name="Hauser L."/>
            <person name="Kyrpides N."/>
            <person name="Mikhailova N."/>
            <person name="Sieprawska-Lupa M."/>
            <person name="Whitman W.B."/>
            <person name="Anderson I."/>
            <person name="Woyke T."/>
        </authorList>
    </citation>
    <scope>NUCLEOTIDE SEQUENCE [LARGE SCALE GENOMIC DNA]</scope>
    <source>
        <strain evidence="16">ATCC BAA-1072 / DSM 3721 / NBRC 107634 / OCM 161 / Z-7303</strain>
    </source>
</reference>
<evidence type="ECO:0000259" key="14">
    <source>
        <dbReference type="PROSITE" id="PS50113"/>
    </source>
</evidence>
<evidence type="ECO:0000313" key="15">
    <source>
        <dbReference type="EMBL" id="ADI73298.1"/>
    </source>
</evidence>
<gene>
    <name evidence="15" type="ordered locus">Metev_0376</name>
</gene>
<dbReference type="InterPro" id="IPR013767">
    <property type="entry name" value="PAS_fold"/>
</dbReference>
<evidence type="ECO:0000256" key="4">
    <source>
        <dbReference type="ARBA" id="ARBA00022553"/>
    </source>
</evidence>
<dbReference type="GO" id="GO:0006355">
    <property type="term" value="P:regulation of DNA-templated transcription"/>
    <property type="evidence" value="ECO:0007669"/>
    <property type="project" value="InterPro"/>
</dbReference>
<dbReference type="InterPro" id="IPR050736">
    <property type="entry name" value="Sensor_HK_Regulatory"/>
</dbReference>
<dbReference type="SUPFAM" id="SSF55874">
    <property type="entry name" value="ATPase domain of HSP90 chaperone/DNA topoisomerase II/histidine kinase"/>
    <property type="match status" value="1"/>
</dbReference>
<feature type="domain" description="PAS" evidence="13">
    <location>
        <begin position="46"/>
        <end position="88"/>
    </location>
</feature>
<dbReference type="SMART" id="SM00086">
    <property type="entry name" value="PAC"/>
    <property type="match status" value="3"/>
</dbReference>
<dbReference type="InterPro" id="IPR001610">
    <property type="entry name" value="PAC"/>
</dbReference>
<evidence type="ECO:0000256" key="1">
    <source>
        <dbReference type="ARBA" id="ARBA00000085"/>
    </source>
</evidence>
<dbReference type="InterPro" id="IPR005467">
    <property type="entry name" value="His_kinase_dom"/>
</dbReference>
<dbReference type="InterPro" id="IPR029016">
    <property type="entry name" value="GAF-like_dom_sf"/>
</dbReference>
<dbReference type="Proteomes" id="UP000000391">
    <property type="component" value="Chromosome"/>
</dbReference>
<proteinExistence type="predicted"/>
<dbReference type="InterPro" id="IPR003018">
    <property type="entry name" value="GAF"/>
</dbReference>
<dbReference type="PANTHER" id="PTHR43711:SF31">
    <property type="entry name" value="HISTIDINE KINASE"/>
    <property type="match status" value="1"/>
</dbReference>
<dbReference type="SUPFAM" id="SSF47384">
    <property type="entry name" value="Homodimeric domain of signal transducing histidine kinase"/>
    <property type="match status" value="1"/>
</dbReference>
<sequence>MIGGCINHLTFLLSTSPIKVENESKVLVNFLDISERKKVQEDLRKEKKFFERVAETSPISITHLDKSGNIIYANHTAEKVLGLSKNDINRRTYDDVKWKITDYDGNDFPQDELPFELVKKYHQPVYDVQHAIEWKNGKRIYLSINAAPIFDKYGNFDGMIAAIEDITKQKNTESNLEHALYNSHEREKEINELLNATRTILEVNDFNTAARYIFDSCSRLLGAKAGYVSLLSDTGDENEILFLEDGGMPCSVDIDLPIPVRGLSAEVSRTGDVVYDNDFMNSNRVKYMPECHMNLPNVLISPLTVDGKTLGFMGFAYKEGGFTDNDAQLAKTFGEYAAIALKNSKAFQALEKSEERYRSIFETAASLITSVDENGTIVDCNNQIKNILGYEKEEVIGQSMTKIIHPDYVNKSFEILHEILNYGFSYNKEYKMVRKDGELIDVLINSSGVDKINGNYSRTICIINDITKSKEFEHELKKSEEKFRKVTEQAADVIIAYDFDGNILYVNNLACEKLGYTKNELLSMNITDIDPENNIETYRKYWYGLSQNNSVHIETSRKRKDGSVYPAELRMTLIDLNGKPVILGFSRDMTVQKEAEENLINAKLEAEAASQAKSDILANVNHELRTPLTSIIGFSDVLLKGKAGDLNESQKMYLSRVHNNGKHLLDLITDILDLSKIESGKSGLNYERISIIELVNDLKEYIQPFVSNKVLILHSRVDSGLNYIYADYIKIKQILSNLLYNAVKFTEEGSITLEVSQNEDDVQFSVIDTGIGIPKGSHEAIFDSFKQLDSGPARKYQGTGLGLALVNKLVNMHGGQIWVESEIKKGSRFTFTIPDNR</sequence>
<dbReference type="Pfam" id="PF00989">
    <property type="entry name" value="PAS"/>
    <property type="match status" value="1"/>
</dbReference>
<dbReference type="CDD" id="cd00130">
    <property type="entry name" value="PAS"/>
    <property type="match status" value="3"/>
</dbReference>
<dbReference type="GO" id="GO:0000155">
    <property type="term" value="F:phosphorelay sensor kinase activity"/>
    <property type="evidence" value="ECO:0007669"/>
    <property type="project" value="InterPro"/>
</dbReference>
<dbReference type="InterPro" id="IPR003661">
    <property type="entry name" value="HisK_dim/P_dom"/>
</dbReference>
<keyword evidence="16" id="KW-1185">Reference proteome</keyword>
<dbReference type="STRING" id="644295.Metev_0376"/>
<feature type="domain" description="Histidine kinase" evidence="12">
    <location>
        <begin position="619"/>
        <end position="837"/>
    </location>
</feature>
<dbReference type="Pfam" id="PF13426">
    <property type="entry name" value="PAS_9"/>
    <property type="match status" value="2"/>
</dbReference>
<protein>
    <recommendedName>
        <fullName evidence="3">histidine kinase</fullName>
        <ecNumber evidence="3">2.7.13.3</ecNumber>
    </recommendedName>
</protein>
<dbReference type="SUPFAM" id="SSF55781">
    <property type="entry name" value="GAF domain-like"/>
    <property type="match status" value="1"/>
</dbReference>
<dbReference type="InterPro" id="IPR036097">
    <property type="entry name" value="HisK_dim/P_sf"/>
</dbReference>
<dbReference type="SUPFAM" id="SSF55785">
    <property type="entry name" value="PYP-like sensor domain (PAS domain)"/>
    <property type="match status" value="3"/>
</dbReference>
<dbReference type="PRINTS" id="PR00344">
    <property type="entry name" value="BCTRLSENSOR"/>
</dbReference>
<feature type="domain" description="PAS" evidence="13">
    <location>
        <begin position="353"/>
        <end position="423"/>
    </location>
</feature>
<dbReference type="InterPro" id="IPR000700">
    <property type="entry name" value="PAS-assoc_C"/>
</dbReference>
<dbReference type="GO" id="GO:0016020">
    <property type="term" value="C:membrane"/>
    <property type="evidence" value="ECO:0007669"/>
    <property type="project" value="UniProtKB-SubCell"/>
</dbReference>
<feature type="domain" description="PAC" evidence="14">
    <location>
        <begin position="126"/>
        <end position="178"/>
    </location>
</feature>
<dbReference type="PROSITE" id="PS50109">
    <property type="entry name" value="HIS_KIN"/>
    <property type="match status" value="1"/>
</dbReference>
<dbReference type="InterPro" id="IPR003594">
    <property type="entry name" value="HATPase_dom"/>
</dbReference>
<feature type="domain" description="PAC" evidence="14">
    <location>
        <begin position="551"/>
        <end position="601"/>
    </location>
</feature>
<dbReference type="HOGENOM" id="CLU_000445_114_71_2"/>
<dbReference type="InterPro" id="IPR004358">
    <property type="entry name" value="Sig_transdc_His_kin-like_C"/>
</dbReference>
<dbReference type="Gene3D" id="1.10.287.130">
    <property type="match status" value="1"/>
</dbReference>
<dbReference type="Pfam" id="PF13185">
    <property type="entry name" value="GAF_2"/>
    <property type="match status" value="1"/>
</dbReference>
<evidence type="ECO:0000256" key="9">
    <source>
        <dbReference type="ARBA" id="ARBA00023012"/>
    </source>
</evidence>
<dbReference type="Gene3D" id="3.30.450.40">
    <property type="match status" value="1"/>
</dbReference>
<dbReference type="PANTHER" id="PTHR43711">
    <property type="entry name" value="TWO-COMPONENT HISTIDINE KINASE"/>
    <property type="match status" value="1"/>
</dbReference>
<comment type="catalytic activity">
    <reaction evidence="1">
        <text>ATP + protein L-histidine = ADP + protein N-phospho-L-histidine.</text>
        <dbReference type="EC" id="2.7.13.3"/>
    </reaction>
</comment>
<accession>D7E6S6</accession>
<evidence type="ECO:0000256" key="8">
    <source>
        <dbReference type="ARBA" id="ARBA00022840"/>
    </source>
</evidence>
<evidence type="ECO:0000259" key="13">
    <source>
        <dbReference type="PROSITE" id="PS50112"/>
    </source>
</evidence>
<dbReference type="Pfam" id="PF00512">
    <property type="entry name" value="HisKA"/>
    <property type="match status" value="1"/>
</dbReference>
<dbReference type="Pfam" id="PF02518">
    <property type="entry name" value="HATPase_c"/>
    <property type="match status" value="1"/>
</dbReference>